<reference evidence="2" key="2">
    <citation type="submission" date="2022-06" db="UniProtKB">
        <authorList>
            <consortium name="EnsemblMetazoa"/>
        </authorList>
    </citation>
    <scope>IDENTIFICATION</scope>
    <source>
        <strain evidence="2">PS312</strain>
    </source>
</reference>
<gene>
    <name evidence="2" type="primary">WBGene00272606</name>
</gene>
<protein>
    <submittedName>
        <fullName evidence="2">TIL domain-containing protein</fullName>
    </submittedName>
</protein>
<evidence type="ECO:0000313" key="3">
    <source>
        <dbReference type="Proteomes" id="UP000005239"/>
    </source>
</evidence>
<keyword evidence="1" id="KW-0722">Serine protease inhibitor</keyword>
<reference evidence="3" key="1">
    <citation type="journal article" date="2008" name="Nat. Genet.">
        <title>The Pristionchus pacificus genome provides a unique perspective on nematode lifestyle and parasitism.</title>
        <authorList>
            <person name="Dieterich C."/>
            <person name="Clifton S.W."/>
            <person name="Schuster L.N."/>
            <person name="Chinwalla A."/>
            <person name="Delehaunty K."/>
            <person name="Dinkelacker I."/>
            <person name="Fulton L."/>
            <person name="Fulton R."/>
            <person name="Godfrey J."/>
            <person name="Minx P."/>
            <person name="Mitreva M."/>
            <person name="Roeseler W."/>
            <person name="Tian H."/>
            <person name="Witte H."/>
            <person name="Yang S.P."/>
            <person name="Wilson R.K."/>
            <person name="Sommer R.J."/>
        </authorList>
    </citation>
    <scope>NUCLEOTIDE SEQUENCE [LARGE SCALE GENOMIC DNA]</scope>
    <source>
        <strain evidence="3">PS312</strain>
    </source>
</reference>
<organism evidence="2 3">
    <name type="scientific">Pristionchus pacificus</name>
    <name type="common">Parasitic nematode worm</name>
    <dbReference type="NCBI Taxonomy" id="54126"/>
    <lineage>
        <taxon>Eukaryota</taxon>
        <taxon>Metazoa</taxon>
        <taxon>Ecdysozoa</taxon>
        <taxon>Nematoda</taxon>
        <taxon>Chromadorea</taxon>
        <taxon>Rhabditida</taxon>
        <taxon>Rhabditina</taxon>
        <taxon>Diplogasteromorpha</taxon>
        <taxon>Diplogasteroidea</taxon>
        <taxon>Neodiplogasteridae</taxon>
        <taxon>Pristionchus</taxon>
    </lineage>
</organism>
<evidence type="ECO:0000313" key="2">
    <source>
        <dbReference type="EnsemblMetazoa" id="PPA34237.1"/>
    </source>
</evidence>
<dbReference type="InterPro" id="IPR036084">
    <property type="entry name" value="Ser_inhib-like_sf"/>
</dbReference>
<keyword evidence="1" id="KW-0646">Protease inhibitor</keyword>
<dbReference type="Gene3D" id="2.10.25.10">
    <property type="entry name" value="Laminin"/>
    <property type="match status" value="1"/>
</dbReference>
<dbReference type="InterPro" id="IPR002919">
    <property type="entry name" value="TIL_dom"/>
</dbReference>
<sequence length="140" mass="15604">MIRCLIFVLLVIAATAAEQKKTQKASRVQNQEPIVSDIFLGVSQITCPPNQFWNTCPVLPEPSCQNPWPRCPQFCPIGARCQCRPGFYRATSAPNAPCVPWLTCWRFPWPRSNPLVPVATIAGRPQCWWGGPRTFPGIPG</sequence>
<accession>A0A2A6CKT9</accession>
<dbReference type="Proteomes" id="UP000005239">
    <property type="component" value="Unassembled WGS sequence"/>
</dbReference>
<dbReference type="CDD" id="cd19941">
    <property type="entry name" value="TIL"/>
    <property type="match status" value="1"/>
</dbReference>
<evidence type="ECO:0000256" key="1">
    <source>
        <dbReference type="ARBA" id="ARBA00022900"/>
    </source>
</evidence>
<keyword evidence="3" id="KW-1185">Reference proteome</keyword>
<dbReference type="Pfam" id="PF01826">
    <property type="entry name" value="TIL"/>
    <property type="match status" value="1"/>
</dbReference>
<accession>A0A8R1YPU8</accession>
<proteinExistence type="predicted"/>
<dbReference type="EnsemblMetazoa" id="PPA34237.1">
    <property type="protein sequence ID" value="PPA34237.1"/>
    <property type="gene ID" value="WBGene00272606"/>
</dbReference>
<name>A0A2A6CKT9_PRIPA</name>
<dbReference type="SUPFAM" id="SSF57567">
    <property type="entry name" value="Serine protease inhibitors"/>
    <property type="match status" value="1"/>
</dbReference>
<dbReference type="AlphaFoldDB" id="A0A2A6CKT9"/>
<dbReference type="GO" id="GO:0004867">
    <property type="term" value="F:serine-type endopeptidase inhibitor activity"/>
    <property type="evidence" value="ECO:0007669"/>
    <property type="project" value="UniProtKB-KW"/>
</dbReference>